<keyword evidence="3" id="KW-1185">Reference proteome</keyword>
<proteinExistence type="predicted"/>
<reference evidence="2 3" key="1">
    <citation type="submission" date="2024-02" db="EMBL/GenBank/DDBJ databases">
        <title>Discinaceae phylogenomics.</title>
        <authorList>
            <person name="Dirks A.C."/>
            <person name="James T.Y."/>
        </authorList>
    </citation>
    <scope>NUCLEOTIDE SEQUENCE [LARGE SCALE GENOMIC DNA]</scope>
    <source>
        <strain evidence="2 3">ACD0624</strain>
    </source>
</reference>
<dbReference type="EMBL" id="JBBBZM010000293">
    <property type="protein sequence ID" value="KAL0631142.1"/>
    <property type="molecule type" value="Genomic_DNA"/>
</dbReference>
<evidence type="ECO:0000313" key="3">
    <source>
        <dbReference type="Proteomes" id="UP001447188"/>
    </source>
</evidence>
<dbReference type="Proteomes" id="UP001447188">
    <property type="component" value="Unassembled WGS sequence"/>
</dbReference>
<feature type="compositionally biased region" description="Low complexity" evidence="1">
    <location>
        <begin position="8"/>
        <end position="24"/>
    </location>
</feature>
<name>A0ABR3G5B6_9PEZI</name>
<gene>
    <name evidence="2" type="ORF">Q9L58_010006</name>
</gene>
<evidence type="ECO:0000256" key="1">
    <source>
        <dbReference type="SAM" id="MobiDB-lite"/>
    </source>
</evidence>
<feature type="compositionally biased region" description="Low complexity" evidence="1">
    <location>
        <begin position="75"/>
        <end position="84"/>
    </location>
</feature>
<sequence length="148" mass="16212">MKIHSLPAATSSAAAAASTSRTTTEVLPTAASFPKKPPAFLKTIQALPIPASVFLREKPPLVVDWLSESPDPMGPTRRQTTPQRPTDHNDYIISRMPPDNEDEDTVVTAFIQHEAKDVDELKVETVADAQLESEVGAEKDVEDDEYDE</sequence>
<feature type="region of interest" description="Disordered" evidence="1">
    <location>
        <begin position="66"/>
        <end position="102"/>
    </location>
</feature>
<comment type="caution">
    <text evidence="2">The sequence shown here is derived from an EMBL/GenBank/DDBJ whole genome shotgun (WGS) entry which is preliminary data.</text>
</comment>
<organism evidence="2 3">
    <name type="scientific">Discina gigas</name>
    <dbReference type="NCBI Taxonomy" id="1032678"/>
    <lineage>
        <taxon>Eukaryota</taxon>
        <taxon>Fungi</taxon>
        <taxon>Dikarya</taxon>
        <taxon>Ascomycota</taxon>
        <taxon>Pezizomycotina</taxon>
        <taxon>Pezizomycetes</taxon>
        <taxon>Pezizales</taxon>
        <taxon>Discinaceae</taxon>
        <taxon>Discina</taxon>
    </lineage>
</organism>
<feature type="region of interest" description="Disordered" evidence="1">
    <location>
        <begin position="1"/>
        <end position="32"/>
    </location>
</feature>
<feature type="region of interest" description="Disordered" evidence="1">
    <location>
        <begin position="129"/>
        <end position="148"/>
    </location>
</feature>
<protein>
    <submittedName>
        <fullName evidence="2">Uncharacterized protein</fullName>
    </submittedName>
</protein>
<evidence type="ECO:0000313" key="2">
    <source>
        <dbReference type="EMBL" id="KAL0631142.1"/>
    </source>
</evidence>
<accession>A0ABR3G5B6</accession>